<sequence>MISTYKKMWIRVLLLLVLLMSSIFAIEIQNLSVAVDVAGKQRMFTQRILKDYAMIGLENSFGNPKEDIKKIFYVL</sequence>
<name>A0A1W1BA77_9ZZZZ</name>
<dbReference type="AlphaFoldDB" id="A0A1W1BA77"/>
<gene>
    <name evidence="1" type="ORF">MNB_SV-8-462</name>
</gene>
<protein>
    <submittedName>
        <fullName evidence="1">Nitric oxide-responding transcriptional regulator Dnr (Crp/Fnr family)</fullName>
    </submittedName>
</protein>
<organism evidence="1">
    <name type="scientific">hydrothermal vent metagenome</name>
    <dbReference type="NCBI Taxonomy" id="652676"/>
    <lineage>
        <taxon>unclassified sequences</taxon>
        <taxon>metagenomes</taxon>
        <taxon>ecological metagenomes</taxon>
    </lineage>
</organism>
<dbReference type="EMBL" id="FPHD01000007">
    <property type="protein sequence ID" value="SFV50335.1"/>
    <property type="molecule type" value="Genomic_DNA"/>
</dbReference>
<accession>A0A1W1BA77</accession>
<reference evidence="1" key="1">
    <citation type="submission" date="2016-10" db="EMBL/GenBank/DDBJ databases">
        <authorList>
            <person name="de Groot N.N."/>
        </authorList>
    </citation>
    <scope>NUCLEOTIDE SEQUENCE</scope>
</reference>
<proteinExistence type="predicted"/>
<evidence type="ECO:0000313" key="1">
    <source>
        <dbReference type="EMBL" id="SFV50335.1"/>
    </source>
</evidence>